<evidence type="ECO:0000313" key="1">
    <source>
        <dbReference type="EMBL" id="GGS17774.1"/>
    </source>
</evidence>
<dbReference type="SUPFAM" id="SSF53448">
    <property type="entry name" value="Nucleotide-diphospho-sugar transferases"/>
    <property type="match status" value="1"/>
</dbReference>
<dbReference type="Pfam" id="PF02348">
    <property type="entry name" value="CTP_transf_3"/>
    <property type="match status" value="1"/>
</dbReference>
<comment type="caution">
    <text evidence="1">The sequence shown here is derived from an EMBL/GenBank/DDBJ whole genome shotgun (WGS) entry which is preliminary data.</text>
</comment>
<dbReference type="GO" id="GO:0005829">
    <property type="term" value="C:cytosol"/>
    <property type="evidence" value="ECO:0007669"/>
    <property type="project" value="TreeGrafter"/>
</dbReference>
<dbReference type="Gene3D" id="3.90.550.10">
    <property type="entry name" value="Spore Coat Polysaccharide Biosynthesis Protein SpsA, Chain A"/>
    <property type="match status" value="1"/>
</dbReference>
<name>A0A918G5M4_9PSEU</name>
<keyword evidence="2" id="KW-1185">Reference proteome</keyword>
<dbReference type="PANTHER" id="PTHR42866">
    <property type="entry name" value="3-DEOXY-MANNO-OCTULOSONATE CYTIDYLYLTRANSFERASE"/>
    <property type="match status" value="1"/>
</dbReference>
<sequence>MNARPNEPVPPVSRMLAPSSMFTLRVGLTTGCAIMASVRVNAVIQARMSSTRLPGKVLRDLGGRPVLDWVVRAAHRAAVDRVIVATSDDPSDDPIALAADAEVVRGPLDDVLARFLMAADRFPCDAVLRLTADCPLLDPGVLDQVVGLWRADPSVDYVSNTLVRTMPRGYDAEVVRTDVLFAQAAVPDGPHREHVTSGVYTDPRYRCAGVVASPDASDLRVTLDTPEDAAVIETVVAALGEPRMRDVVAYLRAHPSVAARNAHVEQASP</sequence>
<reference evidence="1" key="2">
    <citation type="submission" date="2020-09" db="EMBL/GenBank/DDBJ databases">
        <authorList>
            <person name="Sun Q."/>
            <person name="Ohkuma M."/>
        </authorList>
    </citation>
    <scope>NUCLEOTIDE SEQUENCE</scope>
    <source>
        <strain evidence="1">JCM 3276</strain>
    </source>
</reference>
<proteinExistence type="predicted"/>
<accession>A0A918G5M4</accession>
<dbReference type="CDD" id="cd02518">
    <property type="entry name" value="GT2_SpsF"/>
    <property type="match status" value="1"/>
</dbReference>
<dbReference type="PANTHER" id="PTHR42866:SF1">
    <property type="entry name" value="SPORE COAT POLYSACCHARIDE BIOSYNTHESIS PROTEIN SPSF"/>
    <property type="match status" value="1"/>
</dbReference>
<protein>
    <submittedName>
        <fullName evidence="1">Uncharacterized protein</fullName>
    </submittedName>
</protein>
<dbReference type="InterPro" id="IPR029044">
    <property type="entry name" value="Nucleotide-diphossugar_trans"/>
</dbReference>
<reference evidence="1" key="1">
    <citation type="journal article" date="2014" name="Int. J. Syst. Evol. Microbiol.">
        <title>Complete genome sequence of Corynebacterium casei LMG S-19264T (=DSM 44701T), isolated from a smear-ripened cheese.</title>
        <authorList>
            <consortium name="US DOE Joint Genome Institute (JGI-PGF)"/>
            <person name="Walter F."/>
            <person name="Albersmeier A."/>
            <person name="Kalinowski J."/>
            <person name="Ruckert C."/>
        </authorList>
    </citation>
    <scope>NUCLEOTIDE SEQUENCE</scope>
    <source>
        <strain evidence="1">JCM 3276</strain>
    </source>
</reference>
<dbReference type="Proteomes" id="UP000660680">
    <property type="component" value="Unassembled WGS sequence"/>
</dbReference>
<dbReference type="EMBL" id="BMRB01000001">
    <property type="protein sequence ID" value="GGS17774.1"/>
    <property type="molecule type" value="Genomic_DNA"/>
</dbReference>
<dbReference type="InterPro" id="IPR003329">
    <property type="entry name" value="Cytidylyl_trans"/>
</dbReference>
<evidence type="ECO:0000313" key="2">
    <source>
        <dbReference type="Proteomes" id="UP000660680"/>
    </source>
</evidence>
<gene>
    <name evidence="1" type="ORF">GCM10010171_07850</name>
</gene>
<organism evidence="1 2">
    <name type="scientific">Actinokineospora fastidiosa</name>
    <dbReference type="NCBI Taxonomy" id="1816"/>
    <lineage>
        <taxon>Bacteria</taxon>
        <taxon>Bacillati</taxon>
        <taxon>Actinomycetota</taxon>
        <taxon>Actinomycetes</taxon>
        <taxon>Pseudonocardiales</taxon>
        <taxon>Pseudonocardiaceae</taxon>
        <taxon>Actinokineospora</taxon>
    </lineage>
</organism>
<dbReference type="AlphaFoldDB" id="A0A918G5M4"/>